<dbReference type="CDD" id="cd00657">
    <property type="entry name" value="Ferritin_like"/>
    <property type="match status" value="1"/>
</dbReference>
<dbReference type="InterPro" id="IPR012347">
    <property type="entry name" value="Ferritin-like"/>
</dbReference>
<dbReference type="eggNOG" id="COG3685">
    <property type="taxonomic scope" value="Bacteria"/>
</dbReference>
<name>Q11CI8_CHESB</name>
<sequence>MADMDERLNQWLRDAHAMELQAEHMLNGLAGRIESYPELGTRIDQHIVETQSQKQRLEACLQRRGTSPSGMKDFAGQFTALMQTAGGVLAGDEVVKGLLAGYTFEHMEIGSYRILAAGAEAAGDMETARVCEEICREEEAMASWLLDHCREITQAHLMRHATESETAKR</sequence>
<dbReference type="InterPro" id="IPR010287">
    <property type="entry name" value="DUF892_YciF-like"/>
</dbReference>
<proteinExistence type="predicted"/>
<dbReference type="OrthoDB" id="7273732at2"/>
<dbReference type="KEGG" id="mes:Meso_3516"/>
<dbReference type="SUPFAM" id="SSF47240">
    <property type="entry name" value="Ferritin-like"/>
    <property type="match status" value="1"/>
</dbReference>
<gene>
    <name evidence="1" type="ordered locus">Meso_3516</name>
</gene>
<reference evidence="1" key="1">
    <citation type="submission" date="2006-06" db="EMBL/GenBank/DDBJ databases">
        <title>Complete sequence of chromosome of Chelativorans sp. BNC1.</title>
        <authorList>
            <consortium name="US DOE Joint Genome Institute"/>
            <person name="Copeland A."/>
            <person name="Lucas S."/>
            <person name="Lapidus A."/>
            <person name="Barry K."/>
            <person name="Detter J.C."/>
            <person name="Glavina del Rio T."/>
            <person name="Hammon N."/>
            <person name="Israni S."/>
            <person name="Dalin E."/>
            <person name="Tice H."/>
            <person name="Pitluck S."/>
            <person name="Chertkov O."/>
            <person name="Brettin T."/>
            <person name="Bruce D."/>
            <person name="Han C."/>
            <person name="Tapia R."/>
            <person name="Gilna P."/>
            <person name="Schmutz J."/>
            <person name="Larimer F."/>
            <person name="Land M."/>
            <person name="Hauser L."/>
            <person name="Kyrpides N."/>
            <person name="Mikhailova N."/>
            <person name="Richardson P."/>
        </authorList>
    </citation>
    <scope>NUCLEOTIDE SEQUENCE</scope>
    <source>
        <strain evidence="1">BNC1</strain>
    </source>
</reference>
<organism evidence="1">
    <name type="scientific">Chelativorans sp. (strain BNC1)</name>
    <dbReference type="NCBI Taxonomy" id="266779"/>
    <lineage>
        <taxon>Bacteria</taxon>
        <taxon>Pseudomonadati</taxon>
        <taxon>Pseudomonadota</taxon>
        <taxon>Alphaproteobacteria</taxon>
        <taxon>Hyphomicrobiales</taxon>
        <taxon>Phyllobacteriaceae</taxon>
        <taxon>Chelativorans</taxon>
    </lineage>
</organism>
<dbReference type="AlphaFoldDB" id="Q11CI8"/>
<accession>Q11CI8</accession>
<dbReference type="HOGENOM" id="CLU_093759_1_0_5"/>
<protein>
    <submittedName>
        <fullName evidence="1">Uncharacterized protein</fullName>
    </submittedName>
</protein>
<dbReference type="STRING" id="266779.Meso_3516"/>
<dbReference type="EMBL" id="CP000390">
    <property type="protein sequence ID" value="ABG64887.1"/>
    <property type="molecule type" value="Genomic_DNA"/>
</dbReference>
<dbReference type="Pfam" id="PF05974">
    <property type="entry name" value="DUF892"/>
    <property type="match status" value="1"/>
</dbReference>
<evidence type="ECO:0000313" key="1">
    <source>
        <dbReference type="EMBL" id="ABG64887.1"/>
    </source>
</evidence>
<dbReference type="InterPro" id="IPR009078">
    <property type="entry name" value="Ferritin-like_SF"/>
</dbReference>
<dbReference type="Gene3D" id="1.20.1260.10">
    <property type="match status" value="1"/>
</dbReference>